<dbReference type="EMBL" id="UINC01216637">
    <property type="protein sequence ID" value="SVE42856.1"/>
    <property type="molecule type" value="Genomic_DNA"/>
</dbReference>
<reference evidence="1" key="1">
    <citation type="submission" date="2018-05" db="EMBL/GenBank/DDBJ databases">
        <authorList>
            <person name="Lanie J.A."/>
            <person name="Ng W.-L."/>
            <person name="Kazmierczak K.M."/>
            <person name="Andrzejewski T.M."/>
            <person name="Davidsen T.M."/>
            <person name="Wayne K.J."/>
            <person name="Tettelin H."/>
            <person name="Glass J.I."/>
            <person name="Rusch D."/>
            <person name="Podicherti R."/>
            <person name="Tsui H.-C.T."/>
            <person name="Winkler M.E."/>
        </authorList>
    </citation>
    <scope>NUCLEOTIDE SEQUENCE</scope>
</reference>
<sequence length="97" mass="10933">MVNDYVKNFLVWTDQVLSTYNTMDLEAGLDAVCLKKHADKNFKALMNIEDKEQEIAERIIGNPLLVFMVEGLCDMAMCSVGSQVLFKQVSTPYAEHA</sequence>
<name>A0A383DEC8_9ZZZZ</name>
<proteinExistence type="predicted"/>
<protein>
    <submittedName>
        <fullName evidence="1">Uncharacterized protein</fullName>
    </submittedName>
</protein>
<feature type="non-terminal residue" evidence="1">
    <location>
        <position position="97"/>
    </location>
</feature>
<gene>
    <name evidence="1" type="ORF">METZ01_LOCUS495710</name>
</gene>
<dbReference type="AlphaFoldDB" id="A0A383DEC8"/>
<organism evidence="1">
    <name type="scientific">marine metagenome</name>
    <dbReference type="NCBI Taxonomy" id="408172"/>
    <lineage>
        <taxon>unclassified sequences</taxon>
        <taxon>metagenomes</taxon>
        <taxon>ecological metagenomes</taxon>
    </lineage>
</organism>
<evidence type="ECO:0000313" key="1">
    <source>
        <dbReference type="EMBL" id="SVE42856.1"/>
    </source>
</evidence>
<accession>A0A383DEC8</accession>